<name>A0A1F6E6D4_9BACT</name>
<dbReference type="AlphaFoldDB" id="A0A1F6E6D4"/>
<proteinExistence type="predicted"/>
<dbReference type="Proteomes" id="UP000176914">
    <property type="component" value="Unassembled WGS sequence"/>
</dbReference>
<evidence type="ECO:0000256" key="1">
    <source>
        <dbReference type="SAM" id="Phobius"/>
    </source>
</evidence>
<organism evidence="2 3">
    <name type="scientific">Candidatus Kaiserbacteria bacterium RIFCSPHIGHO2_02_FULL_55_25</name>
    <dbReference type="NCBI Taxonomy" id="1798498"/>
    <lineage>
        <taxon>Bacteria</taxon>
        <taxon>Candidatus Kaiseribacteriota</taxon>
    </lineage>
</organism>
<evidence type="ECO:0000313" key="3">
    <source>
        <dbReference type="Proteomes" id="UP000176914"/>
    </source>
</evidence>
<keyword evidence="1" id="KW-0472">Membrane</keyword>
<protein>
    <submittedName>
        <fullName evidence="2">Uncharacterized protein</fullName>
    </submittedName>
</protein>
<feature type="transmembrane region" description="Helical" evidence="1">
    <location>
        <begin position="12"/>
        <end position="37"/>
    </location>
</feature>
<reference evidence="2 3" key="1">
    <citation type="journal article" date="2016" name="Nat. Commun.">
        <title>Thousands of microbial genomes shed light on interconnected biogeochemical processes in an aquifer system.</title>
        <authorList>
            <person name="Anantharaman K."/>
            <person name="Brown C.T."/>
            <person name="Hug L.A."/>
            <person name="Sharon I."/>
            <person name="Castelle C.J."/>
            <person name="Probst A.J."/>
            <person name="Thomas B.C."/>
            <person name="Singh A."/>
            <person name="Wilkins M.J."/>
            <person name="Karaoz U."/>
            <person name="Brodie E.L."/>
            <person name="Williams K.H."/>
            <person name="Hubbard S.S."/>
            <person name="Banfield J.F."/>
        </authorList>
    </citation>
    <scope>NUCLEOTIDE SEQUENCE [LARGE SCALE GENOMIC DNA]</scope>
</reference>
<keyword evidence="1" id="KW-0812">Transmembrane</keyword>
<dbReference type="EMBL" id="MFLL01000015">
    <property type="protein sequence ID" value="OGG69265.1"/>
    <property type="molecule type" value="Genomic_DNA"/>
</dbReference>
<accession>A0A1F6E6D4</accession>
<gene>
    <name evidence="2" type="ORF">A3C20_03165</name>
</gene>
<evidence type="ECO:0000313" key="2">
    <source>
        <dbReference type="EMBL" id="OGG69265.1"/>
    </source>
</evidence>
<sequence>MKRYANNRGVTFIETLVWIVLFTLVMLAITQSVLYFYRTSGYVIQEATAVSSVQRGIDSMVRIIRETAYSDIGAYPVVSMATSSFTFYANTDTDTAAEKVRYYISGTTLYLGVVNPSGDPAVYTGAEAATTLSDNIKNISQNVNLFTYYDQNGAQISDYTKVGDVRFVTLNLVADIDPNRAPALITLRSSAALRNLIY</sequence>
<comment type="caution">
    <text evidence="2">The sequence shown here is derived from an EMBL/GenBank/DDBJ whole genome shotgun (WGS) entry which is preliminary data.</text>
</comment>
<keyword evidence="1" id="KW-1133">Transmembrane helix</keyword>